<name>A0A510UN18_ALIFS</name>
<dbReference type="RefSeq" id="WP_146866719.1">
    <property type="nucleotide sequence ID" value="NZ_BJTZ01000057.1"/>
</dbReference>
<dbReference type="SMART" id="SM00020">
    <property type="entry name" value="Tryp_SPc"/>
    <property type="match status" value="1"/>
</dbReference>
<reference evidence="6 7" key="1">
    <citation type="submission" date="2019-07" db="EMBL/GenBank/DDBJ databases">
        <title>Whole genome shotgun sequence of Aliivibrio fischeri NBRC 101058.</title>
        <authorList>
            <person name="Hosoyama A."/>
            <person name="Uohara A."/>
            <person name="Ohji S."/>
            <person name="Ichikawa N."/>
        </authorList>
    </citation>
    <scope>NUCLEOTIDE SEQUENCE [LARGE SCALE GENOMIC DNA]</scope>
    <source>
        <strain evidence="6 7">NBRC 101058</strain>
    </source>
</reference>
<keyword evidence="2" id="KW-1015">Disulfide bond</keyword>
<keyword evidence="3" id="KW-0720">Serine protease</keyword>
<evidence type="ECO:0000256" key="4">
    <source>
        <dbReference type="SAM" id="SignalP"/>
    </source>
</evidence>
<dbReference type="Pfam" id="PF00089">
    <property type="entry name" value="Trypsin"/>
    <property type="match status" value="1"/>
</dbReference>
<evidence type="ECO:0000313" key="6">
    <source>
        <dbReference type="EMBL" id="GEK16037.1"/>
    </source>
</evidence>
<keyword evidence="4" id="KW-0732">Signal</keyword>
<evidence type="ECO:0000256" key="1">
    <source>
        <dbReference type="ARBA" id="ARBA00007664"/>
    </source>
</evidence>
<dbReference type="InterPro" id="IPR001254">
    <property type="entry name" value="Trypsin_dom"/>
</dbReference>
<organism evidence="6 7">
    <name type="scientific">Aliivibrio fischeri</name>
    <name type="common">Vibrio fischeri</name>
    <dbReference type="NCBI Taxonomy" id="668"/>
    <lineage>
        <taxon>Bacteria</taxon>
        <taxon>Pseudomonadati</taxon>
        <taxon>Pseudomonadota</taxon>
        <taxon>Gammaproteobacteria</taxon>
        <taxon>Vibrionales</taxon>
        <taxon>Vibrionaceae</taxon>
        <taxon>Aliivibrio</taxon>
    </lineage>
</organism>
<dbReference type="InterPro" id="IPR050430">
    <property type="entry name" value="Peptidase_S1"/>
</dbReference>
<dbReference type="PANTHER" id="PTHR24276">
    <property type="entry name" value="POLYSERASE-RELATED"/>
    <property type="match status" value="1"/>
</dbReference>
<dbReference type="PROSITE" id="PS00134">
    <property type="entry name" value="TRYPSIN_HIS"/>
    <property type="match status" value="1"/>
</dbReference>
<dbReference type="GO" id="GO:0006508">
    <property type="term" value="P:proteolysis"/>
    <property type="evidence" value="ECO:0007669"/>
    <property type="project" value="UniProtKB-KW"/>
</dbReference>
<dbReference type="InterPro" id="IPR020008">
    <property type="entry name" value="GlyGly_CTERM"/>
</dbReference>
<dbReference type="InterPro" id="IPR043504">
    <property type="entry name" value="Peptidase_S1_PA_chymotrypsin"/>
</dbReference>
<keyword evidence="3" id="KW-0378">Hydrolase</keyword>
<dbReference type="GO" id="GO:0004252">
    <property type="term" value="F:serine-type endopeptidase activity"/>
    <property type="evidence" value="ECO:0007669"/>
    <property type="project" value="InterPro"/>
</dbReference>
<feature type="signal peptide" evidence="4">
    <location>
        <begin position="1"/>
        <end position="19"/>
    </location>
</feature>
<evidence type="ECO:0000256" key="2">
    <source>
        <dbReference type="ARBA" id="ARBA00023157"/>
    </source>
</evidence>
<comment type="caution">
    <text evidence="6">The sequence shown here is derived from an EMBL/GenBank/DDBJ whole genome shotgun (WGS) entry which is preliminary data.</text>
</comment>
<protein>
    <submittedName>
        <fullName evidence="6">Trypsin protease</fullName>
    </submittedName>
</protein>
<gene>
    <name evidence="6" type="ORF">AFI02nite_40730</name>
</gene>
<dbReference type="SUPFAM" id="SSF50494">
    <property type="entry name" value="Trypsin-like serine proteases"/>
    <property type="match status" value="1"/>
</dbReference>
<dbReference type="PROSITE" id="PS00135">
    <property type="entry name" value="TRYPSIN_SER"/>
    <property type="match status" value="1"/>
</dbReference>
<dbReference type="InterPro" id="IPR018114">
    <property type="entry name" value="TRYPSIN_HIS"/>
</dbReference>
<dbReference type="NCBIfam" id="TIGR03501">
    <property type="entry name" value="GlyGly_CTERM"/>
    <property type="match status" value="1"/>
</dbReference>
<dbReference type="InterPro" id="IPR009003">
    <property type="entry name" value="Peptidase_S1_PA"/>
</dbReference>
<evidence type="ECO:0000259" key="5">
    <source>
        <dbReference type="PROSITE" id="PS50240"/>
    </source>
</evidence>
<dbReference type="InterPro" id="IPR001314">
    <property type="entry name" value="Peptidase_S1A"/>
</dbReference>
<accession>A0A510UN18</accession>
<dbReference type="Proteomes" id="UP000321787">
    <property type="component" value="Unassembled WGS sequence"/>
</dbReference>
<dbReference type="Gene3D" id="2.40.10.10">
    <property type="entry name" value="Trypsin-like serine proteases"/>
    <property type="match status" value="1"/>
</dbReference>
<sequence length="346" mass="36770">MKTTPLALLMAGLSFNALAIENGTSVNWNNYDDMVKLYSTDTIQTCSGTVISGKFILTAAHCLTHENPMTQVKSATGHKLGIIAENTHPDYDVFNGNWHDVAVSELSQPIDAKSIHFFADLTKDTVKENDTLRVFGFGETAEHLNYAKLTMINEVGGPQDRLDGKVLTNGAGEIIGGNTIGGDSGGAWLDNNNAIVATHKGGDWIGDADGNATRETYSTNLHYSRQFLLDTVNGWHYPTLANTSNGTATITVQSLHQNNVADNATTSGDAQIIGGTCLDQVINPYEKCTYIIESQGGIGTLHLSDNESIAINKPTPTPESGGGDSGGSLGFLSLIGLLGLGLIRKK</sequence>
<dbReference type="PANTHER" id="PTHR24276:SF98">
    <property type="entry name" value="FI18310P1-RELATED"/>
    <property type="match status" value="1"/>
</dbReference>
<dbReference type="PRINTS" id="PR00722">
    <property type="entry name" value="CHYMOTRYPSIN"/>
</dbReference>
<feature type="domain" description="Peptidase S1" evidence="5">
    <location>
        <begin position="20"/>
        <end position="241"/>
    </location>
</feature>
<dbReference type="InterPro" id="IPR033116">
    <property type="entry name" value="TRYPSIN_SER"/>
</dbReference>
<comment type="similarity">
    <text evidence="1">Belongs to the peptidase S1 family.</text>
</comment>
<dbReference type="PROSITE" id="PS50240">
    <property type="entry name" value="TRYPSIN_DOM"/>
    <property type="match status" value="1"/>
</dbReference>
<dbReference type="EMBL" id="BJTZ01000057">
    <property type="protein sequence ID" value="GEK16037.1"/>
    <property type="molecule type" value="Genomic_DNA"/>
</dbReference>
<evidence type="ECO:0000313" key="7">
    <source>
        <dbReference type="Proteomes" id="UP000321787"/>
    </source>
</evidence>
<feature type="chain" id="PRO_5021952023" evidence="4">
    <location>
        <begin position="20"/>
        <end position="346"/>
    </location>
</feature>
<keyword evidence="3 6" id="KW-0645">Protease</keyword>
<dbReference type="AlphaFoldDB" id="A0A510UN18"/>
<evidence type="ECO:0000256" key="3">
    <source>
        <dbReference type="RuleBase" id="RU363034"/>
    </source>
</evidence>
<proteinExistence type="inferred from homology"/>